<keyword evidence="6" id="KW-1185">Reference proteome</keyword>
<evidence type="ECO:0000256" key="2">
    <source>
        <dbReference type="ARBA" id="ARBA00023125"/>
    </source>
</evidence>
<evidence type="ECO:0000259" key="4">
    <source>
        <dbReference type="PROSITE" id="PS50987"/>
    </source>
</evidence>
<dbReference type="InterPro" id="IPR036390">
    <property type="entry name" value="WH_DNA-bd_sf"/>
</dbReference>
<gene>
    <name evidence="5" type="ORF">ACFTOW_02390</name>
</gene>
<dbReference type="NCBIfam" id="NF033788">
    <property type="entry name" value="HTH_metalloreg"/>
    <property type="match status" value="1"/>
</dbReference>
<dbReference type="SMART" id="SM00418">
    <property type="entry name" value="HTH_ARSR"/>
    <property type="match status" value="1"/>
</dbReference>
<comment type="caution">
    <text evidence="5">The sequence shown here is derived from an EMBL/GenBank/DDBJ whole genome shotgun (WGS) entry which is preliminary data.</text>
</comment>
<dbReference type="InterPro" id="IPR001845">
    <property type="entry name" value="HTH_ArsR_DNA-bd_dom"/>
</dbReference>
<dbReference type="EMBL" id="JBHUDD010000027">
    <property type="protein sequence ID" value="MFD1508252.1"/>
    <property type="molecule type" value="Genomic_DNA"/>
</dbReference>
<keyword evidence="2" id="KW-0238">DNA-binding</keyword>
<dbReference type="PANTHER" id="PTHR43132">
    <property type="entry name" value="ARSENICAL RESISTANCE OPERON REPRESSOR ARSR-RELATED"/>
    <property type="match status" value="1"/>
</dbReference>
<dbReference type="CDD" id="cd00090">
    <property type="entry name" value="HTH_ARSR"/>
    <property type="match status" value="1"/>
</dbReference>
<dbReference type="InterPro" id="IPR011991">
    <property type="entry name" value="ArsR-like_HTH"/>
</dbReference>
<keyword evidence="1" id="KW-0805">Transcription regulation</keyword>
<dbReference type="Pfam" id="PF12840">
    <property type="entry name" value="HTH_20"/>
    <property type="match status" value="1"/>
</dbReference>
<evidence type="ECO:0000256" key="1">
    <source>
        <dbReference type="ARBA" id="ARBA00023015"/>
    </source>
</evidence>
<dbReference type="InterPro" id="IPR036388">
    <property type="entry name" value="WH-like_DNA-bd_sf"/>
</dbReference>
<reference evidence="6" key="1">
    <citation type="journal article" date="2019" name="Int. J. Syst. Evol. Microbiol.">
        <title>The Global Catalogue of Microorganisms (GCM) 10K type strain sequencing project: providing services to taxonomists for standard genome sequencing and annotation.</title>
        <authorList>
            <consortium name="The Broad Institute Genomics Platform"/>
            <consortium name="The Broad Institute Genome Sequencing Center for Infectious Disease"/>
            <person name="Wu L."/>
            <person name="Ma J."/>
        </authorList>
    </citation>
    <scope>NUCLEOTIDE SEQUENCE [LARGE SCALE GENOMIC DNA]</scope>
    <source>
        <strain evidence="6">CGMCC 1.12477</strain>
    </source>
</reference>
<dbReference type="PANTHER" id="PTHR43132:SF2">
    <property type="entry name" value="ARSENICAL RESISTANCE OPERON REPRESSOR ARSR-RELATED"/>
    <property type="match status" value="1"/>
</dbReference>
<name>A0ABW4EA92_9RHOB</name>
<dbReference type="SUPFAM" id="SSF46785">
    <property type="entry name" value="Winged helix' DNA-binding domain"/>
    <property type="match status" value="1"/>
</dbReference>
<dbReference type="Gene3D" id="1.10.10.10">
    <property type="entry name" value="Winged helix-like DNA-binding domain superfamily/Winged helix DNA-binding domain"/>
    <property type="match status" value="1"/>
</dbReference>
<sequence length="98" mass="10112">MDTDDLATCLAALGQPTRLAAFRHLVRAGDSGLAVGALGTRLGLVPSTMTHHLAALIKAGLVVQERQGTRLICRADFARAQAVSGALLAECCADEGRG</sequence>
<dbReference type="Proteomes" id="UP001597186">
    <property type="component" value="Unassembled WGS sequence"/>
</dbReference>
<dbReference type="InterPro" id="IPR051011">
    <property type="entry name" value="Metal_resp_trans_reg"/>
</dbReference>
<dbReference type="PROSITE" id="PS50987">
    <property type="entry name" value="HTH_ARSR_2"/>
    <property type="match status" value="1"/>
</dbReference>
<organism evidence="5 6">
    <name type="scientific">Lacimonas salitolerans</name>
    <dbReference type="NCBI Taxonomy" id="1323750"/>
    <lineage>
        <taxon>Bacteria</taxon>
        <taxon>Pseudomonadati</taxon>
        <taxon>Pseudomonadota</taxon>
        <taxon>Alphaproteobacteria</taxon>
        <taxon>Rhodobacterales</taxon>
        <taxon>Paracoccaceae</taxon>
        <taxon>Lacimonas</taxon>
    </lineage>
</organism>
<evidence type="ECO:0000313" key="6">
    <source>
        <dbReference type="Proteomes" id="UP001597186"/>
    </source>
</evidence>
<keyword evidence="3" id="KW-0804">Transcription</keyword>
<evidence type="ECO:0000256" key="3">
    <source>
        <dbReference type="ARBA" id="ARBA00023163"/>
    </source>
</evidence>
<accession>A0ABW4EA92</accession>
<proteinExistence type="predicted"/>
<feature type="domain" description="HTH arsR-type" evidence="4">
    <location>
        <begin position="1"/>
        <end position="95"/>
    </location>
</feature>
<dbReference type="RefSeq" id="WP_379912692.1">
    <property type="nucleotide sequence ID" value="NZ_JBHUDD010000027.1"/>
</dbReference>
<protein>
    <submittedName>
        <fullName evidence="5">ArsR/SmtB family transcription factor</fullName>
    </submittedName>
</protein>
<evidence type="ECO:0000313" key="5">
    <source>
        <dbReference type="EMBL" id="MFD1508252.1"/>
    </source>
</evidence>